<dbReference type="Proteomes" id="UP001165378">
    <property type="component" value="Unassembled WGS sequence"/>
</dbReference>
<evidence type="ECO:0000256" key="1">
    <source>
        <dbReference type="SAM" id="MobiDB-lite"/>
    </source>
</evidence>
<dbReference type="InterPro" id="IPR002878">
    <property type="entry name" value="ChsH2_C"/>
</dbReference>
<evidence type="ECO:0000313" key="4">
    <source>
        <dbReference type="Proteomes" id="UP001165378"/>
    </source>
</evidence>
<keyword evidence="4" id="KW-1185">Reference proteome</keyword>
<dbReference type="SUPFAM" id="SSF50249">
    <property type="entry name" value="Nucleic acid-binding proteins"/>
    <property type="match status" value="1"/>
</dbReference>
<dbReference type="PANTHER" id="PTHR34075:SF5">
    <property type="entry name" value="BLR3430 PROTEIN"/>
    <property type="match status" value="1"/>
</dbReference>
<name>A0AA41PUH1_9ACTN</name>
<gene>
    <name evidence="3" type="ORF">LZ495_01630</name>
</gene>
<feature type="region of interest" description="Disordered" evidence="1">
    <location>
        <begin position="143"/>
        <end position="164"/>
    </location>
</feature>
<protein>
    <submittedName>
        <fullName evidence="3">OB-fold domain-containing protein</fullName>
    </submittedName>
</protein>
<evidence type="ECO:0000313" key="3">
    <source>
        <dbReference type="EMBL" id="MCF2525926.1"/>
    </source>
</evidence>
<dbReference type="EMBL" id="JAKFHA010000001">
    <property type="protein sequence ID" value="MCF2525926.1"/>
    <property type="molecule type" value="Genomic_DNA"/>
</dbReference>
<dbReference type="RefSeq" id="WP_235049997.1">
    <property type="nucleotide sequence ID" value="NZ_JAKFHA010000001.1"/>
</dbReference>
<accession>A0AA41PUH1</accession>
<reference evidence="3" key="1">
    <citation type="submission" date="2022-01" db="EMBL/GenBank/DDBJ databases">
        <title>Genome-Based Taxonomic Classification of the Phylum Actinobacteria.</title>
        <authorList>
            <person name="Gao Y."/>
        </authorList>
    </citation>
    <scope>NUCLEOTIDE SEQUENCE</scope>
    <source>
        <strain evidence="3">KLBMP 8922</strain>
    </source>
</reference>
<feature type="domain" description="ChsH2 C-terminal OB-fold" evidence="2">
    <location>
        <begin position="65"/>
        <end position="130"/>
    </location>
</feature>
<sequence>MTAPAPGPPGAPILRRTPADAPFFDAAARGELLIRGCPACAYALPMDAYACPHPEHPPGADGLGWLPASGRGTLVSWSSVHRAPHPAFAGQVPYTIALVELDEGPWLEARLVGADPAGLRAGLRLRAAFVHPADPADGESFPVFAPDHPTPDHPTPLATGDPAP</sequence>
<organism evidence="3 4">
    <name type="scientific">Yinghuangia soli</name>
    <dbReference type="NCBI Taxonomy" id="2908204"/>
    <lineage>
        <taxon>Bacteria</taxon>
        <taxon>Bacillati</taxon>
        <taxon>Actinomycetota</taxon>
        <taxon>Actinomycetes</taxon>
        <taxon>Kitasatosporales</taxon>
        <taxon>Streptomycetaceae</taxon>
        <taxon>Yinghuangia</taxon>
    </lineage>
</organism>
<dbReference type="InterPro" id="IPR012340">
    <property type="entry name" value="NA-bd_OB-fold"/>
</dbReference>
<dbReference type="AlphaFoldDB" id="A0AA41PUH1"/>
<evidence type="ECO:0000259" key="2">
    <source>
        <dbReference type="Pfam" id="PF01796"/>
    </source>
</evidence>
<dbReference type="PANTHER" id="PTHR34075">
    <property type="entry name" value="BLR3430 PROTEIN"/>
    <property type="match status" value="1"/>
</dbReference>
<comment type="caution">
    <text evidence="3">The sequence shown here is derived from an EMBL/GenBank/DDBJ whole genome shotgun (WGS) entry which is preliminary data.</text>
</comment>
<dbReference type="Pfam" id="PF01796">
    <property type="entry name" value="OB_ChsH2_C"/>
    <property type="match status" value="1"/>
</dbReference>
<proteinExistence type="predicted"/>
<dbReference type="InterPro" id="IPR052513">
    <property type="entry name" value="Thioester_dehydratase-like"/>
</dbReference>